<dbReference type="Proteomes" id="UP000028504">
    <property type="component" value="Chromosome"/>
</dbReference>
<evidence type="ECO:0000313" key="2">
    <source>
        <dbReference type="Proteomes" id="UP000028504"/>
    </source>
</evidence>
<protein>
    <recommendedName>
        <fullName evidence="3">Ferredoxin</fullName>
    </recommendedName>
</protein>
<evidence type="ECO:0000313" key="1">
    <source>
        <dbReference type="EMBL" id="AIG64749.1"/>
    </source>
</evidence>
<reference evidence="1 2" key="1">
    <citation type="submission" date="2014-07" db="EMBL/GenBank/DDBJ databases">
        <title>Complete genome sequence of Corynebacterium atypicum DSM 44849: identifiction of the mycolic acid biosynthesis genes.</title>
        <authorList>
            <person name="Tippelt A."/>
            <person name="Mollmann S."/>
            <person name="Albersmeier A."/>
            <person name="Jaenicke S."/>
            <person name="Ruckert C."/>
            <person name="Tauch A."/>
        </authorList>
    </citation>
    <scope>NUCLEOTIDE SEQUENCE [LARGE SCALE GENOMIC DNA]</scope>
    <source>
        <strain evidence="1 2">R2070</strain>
    </source>
</reference>
<accession>A0ABM5QPM7</accession>
<dbReference type="EMBL" id="CP008944">
    <property type="protein sequence ID" value="AIG64749.1"/>
    <property type="molecule type" value="Genomic_DNA"/>
</dbReference>
<proteinExistence type="predicted"/>
<organism evidence="1 2">
    <name type="scientific">Corynebacterium atypicum</name>
    <dbReference type="NCBI Taxonomy" id="191610"/>
    <lineage>
        <taxon>Bacteria</taxon>
        <taxon>Bacillati</taxon>
        <taxon>Actinomycetota</taxon>
        <taxon>Actinomycetes</taxon>
        <taxon>Mycobacteriales</taxon>
        <taxon>Corynebacteriaceae</taxon>
        <taxon>Corynebacterium</taxon>
    </lineage>
</organism>
<sequence>MSLRRQPNPNRNFPLYCPWCAGEALFPAAETEFSWACADCTRVFEVKYFGQDDPPVRPQASPSTAEALSASLRRHRGRANLAHSDQQGR</sequence>
<name>A0ABM5QPM7_9CORY</name>
<dbReference type="RefSeq" id="WP_038606878.1">
    <property type="nucleotide sequence ID" value="NZ_CP008944.1"/>
</dbReference>
<gene>
    <name evidence="1" type="ORF">CATYP_09510</name>
</gene>
<keyword evidence="2" id="KW-1185">Reference proteome</keyword>
<evidence type="ECO:0008006" key="3">
    <source>
        <dbReference type="Google" id="ProtNLM"/>
    </source>
</evidence>